<evidence type="ECO:0000313" key="1">
    <source>
        <dbReference type="EMBL" id="QJH93150.1"/>
    </source>
</evidence>
<proteinExistence type="predicted"/>
<organism evidence="1">
    <name type="scientific">viral metagenome</name>
    <dbReference type="NCBI Taxonomy" id="1070528"/>
    <lineage>
        <taxon>unclassified sequences</taxon>
        <taxon>metagenomes</taxon>
        <taxon>organismal metagenomes</taxon>
    </lineage>
</organism>
<dbReference type="EMBL" id="MT143950">
    <property type="protein sequence ID" value="QJH93150.1"/>
    <property type="molecule type" value="Genomic_DNA"/>
</dbReference>
<name>A0A6M3X5S1_9ZZZZ</name>
<sequence>MPMITESSDEYADTEEQLRIIRVIEAKYGRIHGGNLRVDWWGTYPDYLLVELSNTREVVESCIQADYYARYKVSYNTRYLKVNRETLEVEGITKEQMIQLRGWFTDDRGIMHWIK</sequence>
<reference evidence="1" key="1">
    <citation type="submission" date="2020-03" db="EMBL/GenBank/DDBJ databases">
        <title>The deep terrestrial virosphere.</title>
        <authorList>
            <person name="Holmfeldt K."/>
            <person name="Nilsson E."/>
            <person name="Simone D."/>
            <person name="Lopez-Fernandez M."/>
            <person name="Wu X."/>
            <person name="de Brujin I."/>
            <person name="Lundin D."/>
            <person name="Andersson A."/>
            <person name="Bertilsson S."/>
            <person name="Dopson M."/>
        </authorList>
    </citation>
    <scope>NUCLEOTIDE SEQUENCE</scope>
    <source>
        <strain evidence="1">MM171B03076</strain>
    </source>
</reference>
<protein>
    <submittedName>
        <fullName evidence="1">Uncharacterized protein</fullName>
    </submittedName>
</protein>
<gene>
    <name evidence="1" type="ORF">MM171B03076_0009</name>
</gene>
<accession>A0A6M3X5S1</accession>
<dbReference type="AlphaFoldDB" id="A0A6M3X5S1"/>